<dbReference type="RefSeq" id="WP_133766056.1">
    <property type="nucleotide sequence ID" value="NZ_BAAARP010000002.1"/>
</dbReference>
<reference evidence="2 3" key="1">
    <citation type="submission" date="2019-03" db="EMBL/GenBank/DDBJ databases">
        <title>Genomic Encyclopedia of Archaeal and Bacterial Type Strains, Phase II (KMG-II): from individual species to whole genera.</title>
        <authorList>
            <person name="Goeker M."/>
        </authorList>
    </citation>
    <scope>NUCLEOTIDE SEQUENCE [LARGE SCALE GENOMIC DNA]</scope>
    <source>
        <strain evidence="2 3">DSM 24782</strain>
    </source>
</reference>
<protein>
    <submittedName>
        <fullName evidence="2">Uncharacterized protein</fullName>
    </submittedName>
</protein>
<keyword evidence="1" id="KW-0472">Membrane</keyword>
<feature type="transmembrane region" description="Helical" evidence="1">
    <location>
        <begin position="77"/>
        <end position="104"/>
    </location>
</feature>
<dbReference type="EMBL" id="SOAM01000002">
    <property type="protein sequence ID" value="TDS76910.1"/>
    <property type="molecule type" value="Genomic_DNA"/>
</dbReference>
<organism evidence="2 3">
    <name type="scientific">Amnibacterium kyonggiense</name>
    <dbReference type="NCBI Taxonomy" id="595671"/>
    <lineage>
        <taxon>Bacteria</taxon>
        <taxon>Bacillati</taxon>
        <taxon>Actinomycetota</taxon>
        <taxon>Actinomycetes</taxon>
        <taxon>Micrococcales</taxon>
        <taxon>Microbacteriaceae</taxon>
        <taxon>Amnibacterium</taxon>
    </lineage>
</organism>
<proteinExistence type="predicted"/>
<accession>A0A4R7FKM0</accession>
<dbReference type="AlphaFoldDB" id="A0A4R7FKM0"/>
<name>A0A4R7FKM0_9MICO</name>
<evidence type="ECO:0000256" key="1">
    <source>
        <dbReference type="SAM" id="Phobius"/>
    </source>
</evidence>
<dbReference type="Proteomes" id="UP000295344">
    <property type="component" value="Unassembled WGS sequence"/>
</dbReference>
<keyword evidence="1" id="KW-0812">Transmembrane</keyword>
<evidence type="ECO:0000313" key="3">
    <source>
        <dbReference type="Proteomes" id="UP000295344"/>
    </source>
</evidence>
<sequence length="123" mass="12834">MKGAERALALLALVVPRPRRARFVEEWRSDLAAARSFGVPPEAVLLAACRTALLLLRLRIRDALLRSSRGGELLAAGVLVGLLLAVADVPSAVLVPVLAVAVAVRGRRAAAGRLATARIDGAS</sequence>
<keyword evidence="3" id="KW-1185">Reference proteome</keyword>
<gene>
    <name evidence="2" type="ORF">CLV52_1849</name>
</gene>
<comment type="caution">
    <text evidence="2">The sequence shown here is derived from an EMBL/GenBank/DDBJ whole genome shotgun (WGS) entry which is preliminary data.</text>
</comment>
<evidence type="ECO:0000313" key="2">
    <source>
        <dbReference type="EMBL" id="TDS76910.1"/>
    </source>
</evidence>
<keyword evidence="1" id="KW-1133">Transmembrane helix</keyword>